<keyword evidence="1" id="KW-0472">Membrane</keyword>
<dbReference type="EMBL" id="DVHC01000017">
    <property type="protein sequence ID" value="HIR58732.1"/>
    <property type="molecule type" value="Genomic_DNA"/>
</dbReference>
<comment type="caution">
    <text evidence="2">The sequence shown here is derived from an EMBL/GenBank/DDBJ whole genome shotgun (WGS) entry which is preliminary data.</text>
</comment>
<protein>
    <submittedName>
        <fullName evidence="2">Uncharacterized protein</fullName>
    </submittedName>
</protein>
<keyword evidence="1" id="KW-0812">Transmembrane</keyword>
<proteinExistence type="predicted"/>
<evidence type="ECO:0000256" key="1">
    <source>
        <dbReference type="SAM" id="Phobius"/>
    </source>
</evidence>
<gene>
    <name evidence="2" type="ORF">IAB38_01650</name>
</gene>
<sequence length="105" mass="11987">MVNNSTVEGISNVIIYNSYYVLFLTYVFPILLLVLIVFVIGYLASINKKLKYVFDEENSETEYIVEDNQEQTNNKTLYDATIVPAVIVSCLIVFLIIMGLISMFN</sequence>
<dbReference type="AlphaFoldDB" id="A0A9D1J2Q7"/>
<feature type="transmembrane region" description="Helical" evidence="1">
    <location>
        <begin position="82"/>
        <end position="104"/>
    </location>
</feature>
<evidence type="ECO:0000313" key="2">
    <source>
        <dbReference type="EMBL" id="HIR58732.1"/>
    </source>
</evidence>
<reference evidence="2" key="2">
    <citation type="journal article" date="2021" name="PeerJ">
        <title>Extensive microbial diversity within the chicken gut microbiome revealed by metagenomics and culture.</title>
        <authorList>
            <person name="Gilroy R."/>
            <person name="Ravi A."/>
            <person name="Getino M."/>
            <person name="Pursley I."/>
            <person name="Horton D.L."/>
            <person name="Alikhan N.F."/>
            <person name="Baker D."/>
            <person name="Gharbi K."/>
            <person name="Hall N."/>
            <person name="Watson M."/>
            <person name="Adriaenssens E.M."/>
            <person name="Foster-Nyarko E."/>
            <person name="Jarju S."/>
            <person name="Secka A."/>
            <person name="Antonio M."/>
            <person name="Oren A."/>
            <person name="Chaudhuri R.R."/>
            <person name="La Ragione R."/>
            <person name="Hildebrand F."/>
            <person name="Pallen M.J."/>
        </authorList>
    </citation>
    <scope>NUCLEOTIDE SEQUENCE</scope>
    <source>
        <strain evidence="2">CHK184-20233</strain>
    </source>
</reference>
<reference evidence="2" key="1">
    <citation type="submission" date="2020-10" db="EMBL/GenBank/DDBJ databases">
        <authorList>
            <person name="Gilroy R."/>
        </authorList>
    </citation>
    <scope>NUCLEOTIDE SEQUENCE</scope>
    <source>
        <strain evidence="2">CHK184-20233</strain>
    </source>
</reference>
<evidence type="ECO:0000313" key="3">
    <source>
        <dbReference type="Proteomes" id="UP000824232"/>
    </source>
</evidence>
<keyword evidence="1" id="KW-1133">Transmembrane helix</keyword>
<organism evidence="2 3">
    <name type="scientific">Candidatus Onthousia excrementipullorum</name>
    <dbReference type="NCBI Taxonomy" id="2840884"/>
    <lineage>
        <taxon>Bacteria</taxon>
        <taxon>Bacillati</taxon>
        <taxon>Bacillota</taxon>
        <taxon>Bacilli</taxon>
        <taxon>Candidatus Onthousia</taxon>
    </lineage>
</organism>
<dbReference type="Proteomes" id="UP000824232">
    <property type="component" value="Unassembled WGS sequence"/>
</dbReference>
<name>A0A9D1J2Q7_9FIRM</name>
<feature type="transmembrane region" description="Helical" evidence="1">
    <location>
        <begin position="20"/>
        <end position="44"/>
    </location>
</feature>
<accession>A0A9D1J2Q7</accession>